<dbReference type="Pfam" id="PF12276">
    <property type="entry name" value="DUF3617"/>
    <property type="match status" value="1"/>
</dbReference>
<name>A0A7X0TUI2_9GAMM</name>
<protein>
    <recommendedName>
        <fullName evidence="3">DUF3617 family protein</fullName>
    </recommendedName>
</protein>
<comment type="caution">
    <text evidence="1">The sequence shown here is derived from an EMBL/GenBank/DDBJ whole genome shotgun (WGS) entry which is preliminary data.</text>
</comment>
<evidence type="ECO:0000313" key="1">
    <source>
        <dbReference type="EMBL" id="MBB6544397.1"/>
    </source>
</evidence>
<organism evidence="1 2">
    <name type="scientific">Thalassotalea piscium</name>
    <dbReference type="NCBI Taxonomy" id="1230533"/>
    <lineage>
        <taxon>Bacteria</taxon>
        <taxon>Pseudomonadati</taxon>
        <taxon>Pseudomonadota</taxon>
        <taxon>Gammaproteobacteria</taxon>
        <taxon>Alteromonadales</taxon>
        <taxon>Colwelliaceae</taxon>
        <taxon>Thalassotalea</taxon>
    </lineage>
</organism>
<dbReference type="Proteomes" id="UP000537141">
    <property type="component" value="Unassembled WGS sequence"/>
</dbReference>
<gene>
    <name evidence="1" type="ORF">HNQ55_002926</name>
</gene>
<proteinExistence type="predicted"/>
<sequence length="87" mass="9359">MSFSAMFDSEPDDVEECKVNIKRISSNKLLFESVCTDTEAGGVSKTVGEMNLNGKTLTSLVESTTSDESFSMKMKIVGSGKYIGACD</sequence>
<keyword evidence="2" id="KW-1185">Reference proteome</keyword>
<accession>A0A7X0TUI2</accession>
<dbReference type="InterPro" id="IPR022061">
    <property type="entry name" value="DUF3617"/>
</dbReference>
<evidence type="ECO:0000313" key="2">
    <source>
        <dbReference type="Proteomes" id="UP000537141"/>
    </source>
</evidence>
<dbReference type="RefSeq" id="WP_184425472.1">
    <property type="nucleotide sequence ID" value="NZ_AP027362.1"/>
</dbReference>
<dbReference type="AlphaFoldDB" id="A0A7X0TUI2"/>
<dbReference type="EMBL" id="JACHHU010000028">
    <property type="protein sequence ID" value="MBB6544397.1"/>
    <property type="molecule type" value="Genomic_DNA"/>
</dbReference>
<evidence type="ECO:0008006" key="3">
    <source>
        <dbReference type="Google" id="ProtNLM"/>
    </source>
</evidence>
<reference evidence="1 2" key="1">
    <citation type="submission" date="2020-08" db="EMBL/GenBank/DDBJ databases">
        <title>Genomic Encyclopedia of Type Strains, Phase IV (KMG-IV): sequencing the most valuable type-strain genomes for metagenomic binning, comparative biology and taxonomic classification.</title>
        <authorList>
            <person name="Goeker M."/>
        </authorList>
    </citation>
    <scope>NUCLEOTIDE SEQUENCE [LARGE SCALE GENOMIC DNA]</scope>
    <source>
        <strain evidence="1 2">DSM 26287</strain>
    </source>
</reference>